<organism evidence="2 3">
    <name type="scientific">Apiospora aurea</name>
    <dbReference type="NCBI Taxonomy" id="335848"/>
    <lineage>
        <taxon>Eukaryota</taxon>
        <taxon>Fungi</taxon>
        <taxon>Dikarya</taxon>
        <taxon>Ascomycota</taxon>
        <taxon>Pezizomycotina</taxon>
        <taxon>Sordariomycetes</taxon>
        <taxon>Xylariomycetidae</taxon>
        <taxon>Amphisphaeriales</taxon>
        <taxon>Apiosporaceae</taxon>
        <taxon>Apiospora</taxon>
    </lineage>
</organism>
<evidence type="ECO:0000313" key="2">
    <source>
        <dbReference type="EMBL" id="KAK7943402.1"/>
    </source>
</evidence>
<dbReference type="EMBL" id="JAQQWE010000008">
    <property type="protein sequence ID" value="KAK7943402.1"/>
    <property type="molecule type" value="Genomic_DNA"/>
</dbReference>
<reference evidence="2 3" key="1">
    <citation type="submission" date="2023-01" db="EMBL/GenBank/DDBJ databases">
        <title>Analysis of 21 Apiospora genomes using comparative genomics revels a genus with tremendous synthesis potential of carbohydrate active enzymes and secondary metabolites.</title>
        <authorList>
            <person name="Sorensen T."/>
        </authorList>
    </citation>
    <scope>NUCLEOTIDE SEQUENCE [LARGE SCALE GENOMIC DNA]</scope>
    <source>
        <strain evidence="2 3">CBS 24483</strain>
    </source>
</reference>
<gene>
    <name evidence="2" type="ORF">PG986_012515</name>
</gene>
<protein>
    <submittedName>
        <fullName evidence="2">Uncharacterized protein</fullName>
    </submittedName>
</protein>
<comment type="caution">
    <text evidence="2">The sequence shown here is derived from an EMBL/GenBank/DDBJ whole genome shotgun (WGS) entry which is preliminary data.</text>
</comment>
<dbReference type="GeneID" id="92081799"/>
<feature type="region of interest" description="Disordered" evidence="1">
    <location>
        <begin position="192"/>
        <end position="218"/>
    </location>
</feature>
<keyword evidence="3" id="KW-1185">Reference proteome</keyword>
<evidence type="ECO:0000313" key="3">
    <source>
        <dbReference type="Proteomes" id="UP001391051"/>
    </source>
</evidence>
<evidence type="ECO:0000256" key="1">
    <source>
        <dbReference type="SAM" id="MobiDB-lite"/>
    </source>
</evidence>
<accession>A0ABR1Q0U8</accession>
<sequence length="218" mass="24874">MRLLPSVRFSVLVALLRRRLRPFGEGVKYLLISCEKRASRFFACAWTSQLRDIHPRLAFGPTKDCFPAIHGYEHASWAQYMTQIRNPFCAQTMLPARNSRLPMRARASRGCVGSIAIRFNSLMARAPTELQARPVVSRNYGLGRTYYTEDGIRRSAETERWGVRRKPEVEMTQKPLAQGSYYYQYTCTTSNPTENAGSMKEKKPGGGPTRRAVWAARM</sequence>
<dbReference type="Proteomes" id="UP001391051">
    <property type="component" value="Unassembled WGS sequence"/>
</dbReference>
<name>A0ABR1Q0U8_9PEZI</name>
<dbReference type="RefSeq" id="XP_066695433.1">
    <property type="nucleotide sequence ID" value="XM_066848737.1"/>
</dbReference>
<proteinExistence type="predicted"/>